<evidence type="ECO:0008006" key="4">
    <source>
        <dbReference type="Google" id="ProtNLM"/>
    </source>
</evidence>
<organism evidence="2 3">
    <name type="scientific">candidate division WS6 bacterium 34_10</name>
    <dbReference type="NCBI Taxonomy" id="1641389"/>
    <lineage>
        <taxon>Bacteria</taxon>
        <taxon>Candidatus Dojkabacteria</taxon>
    </lineage>
</organism>
<dbReference type="PANTHER" id="PTHR37938">
    <property type="entry name" value="BLL0215 PROTEIN"/>
    <property type="match status" value="1"/>
</dbReference>
<keyword evidence="1" id="KW-1133">Transmembrane helix</keyword>
<evidence type="ECO:0000256" key="1">
    <source>
        <dbReference type="SAM" id="Phobius"/>
    </source>
</evidence>
<proteinExistence type="predicted"/>
<gene>
    <name evidence="2" type="ORF">XD93_1081</name>
</gene>
<reference evidence="3" key="1">
    <citation type="journal article" date="2015" name="MBio">
        <title>Genome-Resolved Metagenomic Analysis Reveals Roles for Candidate Phyla and Other Microbial Community Members in Biogeochemical Transformations in Oil Reservoirs.</title>
        <authorList>
            <person name="Hu P."/>
            <person name="Tom L."/>
            <person name="Singh A."/>
            <person name="Thomas B.C."/>
            <person name="Baker B.J."/>
            <person name="Piceno Y.M."/>
            <person name="Andersen G.L."/>
            <person name="Banfield J.F."/>
        </authorList>
    </citation>
    <scope>NUCLEOTIDE SEQUENCE [LARGE SCALE GENOMIC DNA]</scope>
</reference>
<accession>A0A101HG17</accession>
<feature type="transmembrane region" description="Helical" evidence="1">
    <location>
        <begin position="62"/>
        <end position="82"/>
    </location>
</feature>
<name>A0A101HG17_9BACT</name>
<protein>
    <recommendedName>
        <fullName evidence="4">DUF304 domain-containing protein</fullName>
    </recommendedName>
</protein>
<evidence type="ECO:0000313" key="2">
    <source>
        <dbReference type="EMBL" id="KUK76146.1"/>
    </source>
</evidence>
<keyword evidence="1" id="KW-0472">Membrane</keyword>
<dbReference type="AlphaFoldDB" id="A0A101HG17"/>
<feature type="transmembrane region" description="Helical" evidence="1">
    <location>
        <begin position="94"/>
        <end position="117"/>
    </location>
</feature>
<sequence length="206" mass="23737">MAKRENPNLIPKKFRNLGKTFTENITSKESPYFLPFPRDISFYGKEKDEEVILVVRSHWIKYLPFLAASLLVLFFPLIFILLDTTLSENVVLFLAFFIPCLTLSLSIIVYAFIRWFYNVNIITDKRIIDLDFTSVVSHSLSEARLEKIEDITHKQLGLVGSLFDVGTVYFQTAGATAEIEFSSIREPRIIQDILYDLLDSKKKGDI</sequence>
<dbReference type="EMBL" id="LGGO01000199">
    <property type="protein sequence ID" value="KUK76146.1"/>
    <property type="molecule type" value="Genomic_DNA"/>
</dbReference>
<dbReference type="Proteomes" id="UP000053904">
    <property type="component" value="Unassembled WGS sequence"/>
</dbReference>
<keyword evidence="1" id="KW-0812">Transmembrane</keyword>
<evidence type="ECO:0000313" key="3">
    <source>
        <dbReference type="Proteomes" id="UP000053904"/>
    </source>
</evidence>
<dbReference type="PANTHER" id="PTHR37938:SF1">
    <property type="entry name" value="BLL0215 PROTEIN"/>
    <property type="match status" value="1"/>
</dbReference>
<comment type="caution">
    <text evidence="2">The sequence shown here is derived from an EMBL/GenBank/DDBJ whole genome shotgun (WGS) entry which is preliminary data.</text>
</comment>